<comment type="caution">
    <text evidence="2">The sequence shown here is derived from an EMBL/GenBank/DDBJ whole genome shotgun (WGS) entry which is preliminary data.</text>
</comment>
<organism evidence="2 3">
    <name type="scientific">Roridomyces roridus</name>
    <dbReference type="NCBI Taxonomy" id="1738132"/>
    <lineage>
        <taxon>Eukaryota</taxon>
        <taxon>Fungi</taxon>
        <taxon>Dikarya</taxon>
        <taxon>Basidiomycota</taxon>
        <taxon>Agaricomycotina</taxon>
        <taxon>Agaricomycetes</taxon>
        <taxon>Agaricomycetidae</taxon>
        <taxon>Agaricales</taxon>
        <taxon>Marasmiineae</taxon>
        <taxon>Mycenaceae</taxon>
        <taxon>Roridomyces</taxon>
    </lineage>
</organism>
<reference evidence="2" key="1">
    <citation type="submission" date="2023-03" db="EMBL/GenBank/DDBJ databases">
        <title>Massive genome expansion in bonnet fungi (Mycena s.s.) driven by repeated elements and novel gene families across ecological guilds.</title>
        <authorList>
            <consortium name="Lawrence Berkeley National Laboratory"/>
            <person name="Harder C.B."/>
            <person name="Miyauchi S."/>
            <person name="Viragh M."/>
            <person name="Kuo A."/>
            <person name="Thoen E."/>
            <person name="Andreopoulos B."/>
            <person name="Lu D."/>
            <person name="Skrede I."/>
            <person name="Drula E."/>
            <person name="Henrissat B."/>
            <person name="Morin E."/>
            <person name="Kohler A."/>
            <person name="Barry K."/>
            <person name="LaButti K."/>
            <person name="Morin E."/>
            <person name="Salamov A."/>
            <person name="Lipzen A."/>
            <person name="Mereny Z."/>
            <person name="Hegedus B."/>
            <person name="Baldrian P."/>
            <person name="Stursova M."/>
            <person name="Weitz H."/>
            <person name="Taylor A."/>
            <person name="Grigoriev I.V."/>
            <person name="Nagy L.G."/>
            <person name="Martin F."/>
            <person name="Kauserud H."/>
        </authorList>
    </citation>
    <scope>NUCLEOTIDE SEQUENCE</scope>
    <source>
        <strain evidence="2">9284</strain>
    </source>
</reference>
<evidence type="ECO:0000256" key="1">
    <source>
        <dbReference type="SAM" id="Coils"/>
    </source>
</evidence>
<dbReference type="AlphaFoldDB" id="A0AAD7F825"/>
<name>A0AAD7F825_9AGAR</name>
<evidence type="ECO:0008006" key="4">
    <source>
        <dbReference type="Google" id="ProtNLM"/>
    </source>
</evidence>
<feature type="coiled-coil region" evidence="1">
    <location>
        <begin position="39"/>
        <end position="66"/>
    </location>
</feature>
<keyword evidence="3" id="KW-1185">Reference proteome</keyword>
<protein>
    <recommendedName>
        <fullName evidence="4">F-box domain-containing protein</fullName>
    </recommendedName>
</protein>
<keyword evidence="1" id="KW-0175">Coiled coil</keyword>
<evidence type="ECO:0000313" key="3">
    <source>
        <dbReference type="Proteomes" id="UP001221142"/>
    </source>
</evidence>
<accession>A0AAD7F825</accession>
<dbReference type="EMBL" id="JARKIF010000047">
    <property type="protein sequence ID" value="KAJ7607898.1"/>
    <property type="molecule type" value="Genomic_DNA"/>
</dbReference>
<gene>
    <name evidence="2" type="ORF">FB45DRAFT_947199</name>
</gene>
<dbReference type="Proteomes" id="UP001221142">
    <property type="component" value="Unassembled WGS sequence"/>
</dbReference>
<evidence type="ECO:0000313" key="2">
    <source>
        <dbReference type="EMBL" id="KAJ7607898.1"/>
    </source>
</evidence>
<proteinExistence type="predicted"/>
<sequence>MDGVDLQSRLHILLHSNKPAECLEFPAIHSAISSIDGRLELLDGELSRLRHRLAELEEDRAALCRSRDQHVGILSPLRRMPAETLGEIFTWALPSLVDLDQRKSFIKQSPWVLTHVCSQWRATAISMPSLWSMLYVDRSYSLAAAEAQIPRAQRLKIHFYGSEEREVRPQVRLLPFLIEHSARWEDLNIQLTEGLLPVLPSIRNVPSLRRVAFEWNEDEDDDSDDEDDDAARSVVVDYLRTAPHLSDLRVCRQLSVAFAPAVHQLTRYHADAPWDTHRGILSANLALVEVHINVNPHPVWPATGQVIQLPQLRRLYVSHAALLQYLQVAVLEQFTLRLMWDETYVIPALDRFIRETANTVRRLCLRGLPHDALASQLISRYTSLTELAIIISGGDDYEFDEDSAHGTIPDDLVELITDLPTQIAGLHLAFEDTLPFDYELWADMLESRWLMGQGALRLVALCFNGRRRPKPDPGTLQRLRSLRRSGLEYKLVKGADLWDHIAPWMCRPMWY</sequence>